<comment type="caution">
    <text evidence="2">The sequence shown here is derived from an EMBL/GenBank/DDBJ whole genome shotgun (WGS) entry which is preliminary data.</text>
</comment>
<protein>
    <recommendedName>
        <fullName evidence="4">Holin-like toxin</fullName>
    </recommendedName>
</protein>
<dbReference type="Pfam" id="PF16935">
    <property type="entry name" value="Hol_Tox"/>
    <property type="match status" value="1"/>
</dbReference>
<keyword evidence="1" id="KW-0812">Transmembrane</keyword>
<evidence type="ECO:0008006" key="4">
    <source>
        <dbReference type="Google" id="ProtNLM"/>
    </source>
</evidence>
<gene>
    <name evidence="2" type="ORF">NEOCIP111885_01270</name>
</gene>
<keyword evidence="3" id="KW-1185">Reference proteome</keyword>
<reference evidence="2" key="1">
    <citation type="submission" date="2021-10" db="EMBL/GenBank/DDBJ databases">
        <authorList>
            <person name="Criscuolo A."/>
        </authorList>
    </citation>
    <scope>NUCLEOTIDE SEQUENCE</scope>
    <source>
        <strain evidence="2">CIP111885</strain>
    </source>
</reference>
<dbReference type="EMBL" id="CAKJTG010000006">
    <property type="protein sequence ID" value="CAG9607578.1"/>
    <property type="molecule type" value="Genomic_DNA"/>
</dbReference>
<dbReference type="InterPro" id="IPR031616">
    <property type="entry name" value="BsrE-like"/>
</dbReference>
<evidence type="ECO:0000313" key="2">
    <source>
        <dbReference type="EMBL" id="CAG9607578.1"/>
    </source>
</evidence>
<proteinExistence type="predicted"/>
<accession>A0A9C7LA62</accession>
<keyword evidence="1" id="KW-1133">Transmembrane helix</keyword>
<dbReference type="AlphaFoldDB" id="A0A9C7LA62"/>
<evidence type="ECO:0000256" key="1">
    <source>
        <dbReference type="SAM" id="Phobius"/>
    </source>
</evidence>
<feature type="transmembrane region" description="Helical" evidence="1">
    <location>
        <begin position="6"/>
        <end position="26"/>
    </location>
</feature>
<evidence type="ECO:0000313" key="3">
    <source>
        <dbReference type="Proteomes" id="UP000789845"/>
    </source>
</evidence>
<keyword evidence="1" id="KW-0472">Membrane</keyword>
<dbReference type="Proteomes" id="UP000789845">
    <property type="component" value="Unassembled WGS sequence"/>
</dbReference>
<dbReference type="RefSeq" id="WP_230495847.1">
    <property type="nucleotide sequence ID" value="NZ_CAKJTG010000006.1"/>
</dbReference>
<organism evidence="2 3">
    <name type="scientific">Pseudoneobacillus rhizosphaerae</name>
    <dbReference type="NCBI Taxonomy" id="2880968"/>
    <lineage>
        <taxon>Bacteria</taxon>
        <taxon>Bacillati</taxon>
        <taxon>Bacillota</taxon>
        <taxon>Bacilli</taxon>
        <taxon>Bacillales</taxon>
        <taxon>Bacillaceae</taxon>
        <taxon>Pseudoneobacillus</taxon>
    </lineage>
</organism>
<name>A0A9C7LA62_9BACI</name>
<sequence length="32" mass="3355">MLTVYEGISLMIGFASLIVAVIAVGISSDKKK</sequence>